<comment type="caution">
    <text evidence="2">The sequence shown here is derived from an EMBL/GenBank/DDBJ whole genome shotgun (WGS) entry which is preliminary data.</text>
</comment>
<dbReference type="Proteomes" id="UP000011021">
    <property type="component" value="Unassembled WGS sequence"/>
</dbReference>
<feature type="region of interest" description="Disordered" evidence="1">
    <location>
        <begin position="20"/>
        <end position="63"/>
    </location>
</feature>
<feature type="compositionally biased region" description="Polar residues" evidence="1">
    <location>
        <begin position="46"/>
        <end position="59"/>
    </location>
</feature>
<organism evidence="2 3">
    <name type="scientific">Lautropia mirabilis ATCC 51599</name>
    <dbReference type="NCBI Taxonomy" id="887898"/>
    <lineage>
        <taxon>Bacteria</taxon>
        <taxon>Pseudomonadati</taxon>
        <taxon>Pseudomonadota</taxon>
        <taxon>Betaproteobacteria</taxon>
        <taxon>Burkholderiales</taxon>
        <taxon>Burkholderiaceae</taxon>
        <taxon>Lautropia</taxon>
    </lineage>
</organism>
<name>E7RUW0_9BURK</name>
<feature type="region of interest" description="Disordered" evidence="1">
    <location>
        <begin position="99"/>
        <end position="122"/>
    </location>
</feature>
<dbReference type="HOGENOM" id="CLU_2023798_0_0_4"/>
<protein>
    <submittedName>
        <fullName evidence="2">Uncharacterized protein</fullName>
    </submittedName>
</protein>
<dbReference type="AlphaFoldDB" id="E7RUW0"/>
<evidence type="ECO:0000313" key="3">
    <source>
        <dbReference type="Proteomes" id="UP000011021"/>
    </source>
</evidence>
<dbReference type="STRING" id="887898.HMPREF0551_0472"/>
<proteinExistence type="predicted"/>
<evidence type="ECO:0000313" key="2">
    <source>
        <dbReference type="EMBL" id="EFV95564.1"/>
    </source>
</evidence>
<dbReference type="EMBL" id="AEQP01000002">
    <property type="protein sequence ID" value="EFV95564.1"/>
    <property type="molecule type" value="Genomic_DNA"/>
</dbReference>
<keyword evidence="3" id="KW-1185">Reference proteome</keyword>
<reference evidence="2 3" key="1">
    <citation type="submission" date="2010-12" db="EMBL/GenBank/DDBJ databases">
        <authorList>
            <person name="Muzny D."/>
            <person name="Qin X."/>
            <person name="Deng J."/>
            <person name="Jiang H."/>
            <person name="Liu Y."/>
            <person name="Qu J."/>
            <person name="Song X.-Z."/>
            <person name="Zhang L."/>
            <person name="Thornton R."/>
            <person name="Coyle M."/>
            <person name="Francisco L."/>
            <person name="Jackson L."/>
            <person name="Javaid M."/>
            <person name="Korchina V."/>
            <person name="Kovar C."/>
            <person name="Mata R."/>
            <person name="Mathew T."/>
            <person name="Ngo R."/>
            <person name="Nguyen L."/>
            <person name="Nguyen N."/>
            <person name="Okwuonu G."/>
            <person name="Ongeri F."/>
            <person name="Pham C."/>
            <person name="Simmons D."/>
            <person name="Wilczek-Boney K."/>
            <person name="Hale W."/>
            <person name="Jakkamsetti A."/>
            <person name="Pham P."/>
            <person name="Ruth R."/>
            <person name="San Lucas F."/>
            <person name="Warren J."/>
            <person name="Zhang J."/>
            <person name="Zhao Z."/>
            <person name="Zhou C."/>
            <person name="Zhu D."/>
            <person name="Lee S."/>
            <person name="Bess C."/>
            <person name="Blankenburg K."/>
            <person name="Forbes L."/>
            <person name="Fu Q."/>
            <person name="Gubbala S."/>
            <person name="Hirani K."/>
            <person name="Jayaseelan J.C."/>
            <person name="Lara F."/>
            <person name="Munidasa M."/>
            <person name="Palculict T."/>
            <person name="Patil S."/>
            <person name="Pu L.-L."/>
            <person name="Saada N."/>
            <person name="Tang L."/>
            <person name="Weissenberger G."/>
            <person name="Zhu Y."/>
            <person name="Hemphill L."/>
            <person name="Shang Y."/>
            <person name="Youmans B."/>
            <person name="Ayvaz T."/>
            <person name="Ross M."/>
            <person name="Santibanez J."/>
            <person name="Aqrawi P."/>
            <person name="Gross S."/>
            <person name="Joshi V."/>
            <person name="Fowler G."/>
            <person name="Nazareth L."/>
            <person name="Reid J."/>
            <person name="Worley K."/>
            <person name="Petrosino J."/>
            <person name="Highlander S."/>
            <person name="Gibbs R."/>
        </authorList>
    </citation>
    <scope>NUCLEOTIDE SEQUENCE [LARGE SCALE GENOMIC DNA]</scope>
    <source>
        <strain evidence="2 3">ATCC 51599</strain>
    </source>
</reference>
<sequence length="122" mass="13050">MGIRGVWHGCTVSEEDDSLAARSLHAGRQGPGRAGHQVDSIAPQKAGSNKTLPSSSPCNGRQRLQRHVMRASGTRDSGYPSPAAHPCCRLPGSRAASSDVCQGQFPPCPPVRPAALRRRRFR</sequence>
<evidence type="ECO:0000256" key="1">
    <source>
        <dbReference type="SAM" id="MobiDB-lite"/>
    </source>
</evidence>
<gene>
    <name evidence="2" type="ORF">HMPREF0551_0472</name>
</gene>
<accession>E7RUW0</accession>